<proteinExistence type="predicted"/>
<comment type="caution">
    <text evidence="3">The sequence shown here is derived from an EMBL/GenBank/DDBJ whole genome shotgun (WGS) entry which is preliminary data.</text>
</comment>
<dbReference type="InterPro" id="IPR006528">
    <property type="entry name" value="Phage_head_morphogenesis_dom"/>
</dbReference>
<sequence length="311" mass="33863">MALLRKARDIPRDIPRRKAEANTFRLPTGEPLRKELVKAARVQRRAVLAWARAGGTKGGPPLETKVEPQGPLDFSGFPGWDAFRLGALNMSERMTPVLSYFWESAAAAFAPRVGLDADAWSVVDANAEAVLQEQALAFCQATLDTTSLSIDAAVRAVRAELQEGVVARGESVAALTKRINAIFDGAETWRARRIAQTETSRTVHAAQERTAIGSGVVAGWRWLLSADACPLCKTIARRAPIVRLGRPFAILSDDPHYGVVKYPPLHPHCNCTVEEILDVDAHGLEWSPTLDRPEPQPEDIDDGHPDEGGDA</sequence>
<feature type="domain" description="Phage head morphogenesis" evidence="2">
    <location>
        <begin position="157"/>
        <end position="273"/>
    </location>
</feature>
<dbReference type="RefSeq" id="WP_277859592.1">
    <property type="nucleotide sequence ID" value="NZ_JARRAG010000001.1"/>
</dbReference>
<evidence type="ECO:0000256" key="1">
    <source>
        <dbReference type="SAM" id="MobiDB-lite"/>
    </source>
</evidence>
<dbReference type="EMBL" id="JARRAG010000001">
    <property type="protein sequence ID" value="MDG3003238.1"/>
    <property type="molecule type" value="Genomic_DNA"/>
</dbReference>
<name>A0ABT6F750_9BACT</name>
<evidence type="ECO:0000259" key="2">
    <source>
        <dbReference type="Pfam" id="PF04233"/>
    </source>
</evidence>
<keyword evidence="4" id="KW-1185">Reference proteome</keyword>
<feature type="compositionally biased region" description="Basic and acidic residues" evidence="1">
    <location>
        <begin position="302"/>
        <end position="311"/>
    </location>
</feature>
<evidence type="ECO:0000313" key="3">
    <source>
        <dbReference type="EMBL" id="MDG3003238.1"/>
    </source>
</evidence>
<feature type="region of interest" description="Disordered" evidence="1">
    <location>
        <begin position="285"/>
        <end position="311"/>
    </location>
</feature>
<reference evidence="3 4" key="1">
    <citation type="submission" date="2023-03" db="EMBL/GenBank/DDBJ databases">
        <title>Paludisphaera mucosa sp. nov. a novel planctomycete from northern fen.</title>
        <authorList>
            <person name="Ivanova A."/>
        </authorList>
    </citation>
    <scope>NUCLEOTIDE SEQUENCE [LARGE SCALE GENOMIC DNA]</scope>
    <source>
        <strain evidence="3 4">Pla2</strain>
    </source>
</reference>
<evidence type="ECO:0000313" key="4">
    <source>
        <dbReference type="Proteomes" id="UP001216907"/>
    </source>
</evidence>
<dbReference type="Pfam" id="PF04233">
    <property type="entry name" value="Phage_Mu_F"/>
    <property type="match status" value="1"/>
</dbReference>
<dbReference type="Proteomes" id="UP001216907">
    <property type="component" value="Unassembled WGS sequence"/>
</dbReference>
<protein>
    <submittedName>
        <fullName evidence="3">Phage minor head protein</fullName>
    </submittedName>
</protein>
<gene>
    <name evidence="3" type="ORF">PZE19_05630</name>
</gene>
<accession>A0ABT6F750</accession>
<organism evidence="3 4">
    <name type="scientific">Paludisphaera mucosa</name>
    <dbReference type="NCBI Taxonomy" id="3030827"/>
    <lineage>
        <taxon>Bacteria</taxon>
        <taxon>Pseudomonadati</taxon>
        <taxon>Planctomycetota</taxon>
        <taxon>Planctomycetia</taxon>
        <taxon>Isosphaerales</taxon>
        <taxon>Isosphaeraceae</taxon>
        <taxon>Paludisphaera</taxon>
    </lineage>
</organism>